<evidence type="ECO:0000313" key="1">
    <source>
        <dbReference type="EMBL" id="TYC14267.1"/>
    </source>
</evidence>
<protein>
    <submittedName>
        <fullName evidence="1">Uncharacterized protein</fullName>
    </submittedName>
</protein>
<proteinExistence type="predicted"/>
<dbReference type="Proteomes" id="UP000322634">
    <property type="component" value="Unassembled WGS sequence"/>
</dbReference>
<sequence length="149" mass="16752">MFAVERDYSRTALQAISPEGEPLFIIERPDREVEESVAPIVYMANGKRVGRIHSDPLLDGRGIDRWRVMQDRWQLCDADGSLHCSAEQRVHPGLFKAPSESKKVDYANPAGMRIAHFNGRWLDVEFPLPDPLQLLVIASPIAFDLLDGA</sequence>
<dbReference type="AlphaFoldDB" id="A0A5D0U850"/>
<reference evidence="1 2" key="1">
    <citation type="submission" date="2019-08" db="EMBL/GenBank/DDBJ databases">
        <title>Actinomadura sp. nov. CYP1-5 isolated from mountain soil.</title>
        <authorList>
            <person name="Songsumanus A."/>
            <person name="Kuncharoen N."/>
            <person name="Kudo T."/>
            <person name="Yuki M."/>
            <person name="Igarashi Y."/>
            <person name="Tanasupawat S."/>
        </authorList>
    </citation>
    <scope>NUCLEOTIDE SEQUENCE [LARGE SCALE GENOMIC DNA]</scope>
    <source>
        <strain evidence="1 2">GKU157</strain>
    </source>
</reference>
<keyword evidence="2" id="KW-1185">Reference proteome</keyword>
<dbReference type="RefSeq" id="WP_148350660.1">
    <property type="nucleotide sequence ID" value="NZ_JBHSBF010000036.1"/>
</dbReference>
<gene>
    <name evidence="1" type="ORF">FXF65_15445</name>
</gene>
<evidence type="ECO:0000313" key="2">
    <source>
        <dbReference type="Proteomes" id="UP000322634"/>
    </source>
</evidence>
<dbReference type="EMBL" id="VSFF01000006">
    <property type="protein sequence ID" value="TYC14267.1"/>
    <property type="molecule type" value="Genomic_DNA"/>
</dbReference>
<dbReference type="OrthoDB" id="3478223at2"/>
<organism evidence="1 2">
    <name type="scientific">Actinomadura syzygii</name>
    <dbReference type="NCBI Taxonomy" id="1427538"/>
    <lineage>
        <taxon>Bacteria</taxon>
        <taxon>Bacillati</taxon>
        <taxon>Actinomycetota</taxon>
        <taxon>Actinomycetes</taxon>
        <taxon>Streptosporangiales</taxon>
        <taxon>Thermomonosporaceae</taxon>
        <taxon>Actinomadura</taxon>
    </lineage>
</organism>
<accession>A0A5D0U850</accession>
<name>A0A5D0U850_9ACTN</name>
<comment type="caution">
    <text evidence="1">The sequence shown here is derived from an EMBL/GenBank/DDBJ whole genome shotgun (WGS) entry which is preliminary data.</text>
</comment>